<organism evidence="1 2">
    <name type="scientific">Undibacterium rivi</name>
    <dbReference type="NCBI Taxonomy" id="2828729"/>
    <lineage>
        <taxon>Bacteria</taxon>
        <taxon>Pseudomonadati</taxon>
        <taxon>Pseudomonadota</taxon>
        <taxon>Betaproteobacteria</taxon>
        <taxon>Burkholderiales</taxon>
        <taxon>Oxalobacteraceae</taxon>
        <taxon>Undibacterium</taxon>
    </lineage>
</organism>
<dbReference type="Pfam" id="PF03887">
    <property type="entry name" value="YfbU"/>
    <property type="match status" value="1"/>
</dbReference>
<dbReference type="InterPro" id="IPR023145">
    <property type="entry name" value="YfbU_helix-hairpin_sf"/>
</dbReference>
<evidence type="ECO:0000313" key="2">
    <source>
        <dbReference type="Proteomes" id="UP000682982"/>
    </source>
</evidence>
<dbReference type="RefSeq" id="WP_212677265.1">
    <property type="nucleotide sequence ID" value="NZ_JAGSPK010000001.1"/>
</dbReference>
<keyword evidence="2" id="KW-1185">Reference proteome</keyword>
<dbReference type="InterPro" id="IPR023146">
    <property type="entry name" value="YfbU_alpha-helical_sf"/>
</dbReference>
<gene>
    <name evidence="1" type="ORF">KDM87_00320</name>
</gene>
<sequence>MELTKKDRLILINQFLILEKLYPDDADYYEKHRIALQQGYKLHYPWIVENLWEELDESECRRVLDTLEMYRAIKYSYERLKDKDGIGEHQVEFPGYDGNNESHHLSYARYFIVDLDRYDELRKDVEYPDFNSHCPMLDKYDRMLTKWLEFGKSYDLAAENIKHLLEA</sequence>
<dbReference type="NCBIfam" id="NF003936">
    <property type="entry name" value="PRK05445.1"/>
    <property type="match status" value="1"/>
</dbReference>
<accession>A0ABS5GX44</accession>
<name>A0ABS5GX44_9BURK</name>
<proteinExistence type="predicted"/>
<dbReference type="SUPFAM" id="SSF116960">
    <property type="entry name" value="YfbU-like"/>
    <property type="match status" value="1"/>
</dbReference>
<evidence type="ECO:0000313" key="1">
    <source>
        <dbReference type="EMBL" id="MBR7791023.1"/>
    </source>
</evidence>
<reference evidence="1 2" key="1">
    <citation type="submission" date="2021-04" db="EMBL/GenBank/DDBJ databases">
        <title>novel species isolated from subtropical streams in China.</title>
        <authorList>
            <person name="Lu H."/>
        </authorList>
    </citation>
    <scope>NUCLEOTIDE SEQUENCE [LARGE SCALE GENOMIC DNA]</scope>
    <source>
        <strain evidence="1 2">FT147W</strain>
    </source>
</reference>
<dbReference type="EMBL" id="JAGSPK010000001">
    <property type="protein sequence ID" value="MBR7791023.1"/>
    <property type="molecule type" value="Genomic_DNA"/>
</dbReference>
<protein>
    <submittedName>
        <fullName evidence="1">YfbU family protein</fullName>
    </submittedName>
</protein>
<dbReference type="Gene3D" id="1.10.287.680">
    <property type="entry name" value="Helix hairpin bin"/>
    <property type="match status" value="1"/>
</dbReference>
<comment type="caution">
    <text evidence="1">The sequence shown here is derived from an EMBL/GenBank/DDBJ whole genome shotgun (WGS) entry which is preliminary data.</text>
</comment>
<dbReference type="Gene3D" id="1.10.3190.10">
    <property type="entry name" value="yfbu gene product, domain 2"/>
    <property type="match status" value="1"/>
</dbReference>
<dbReference type="Proteomes" id="UP000682982">
    <property type="component" value="Unassembled WGS sequence"/>
</dbReference>
<dbReference type="InterPro" id="IPR005587">
    <property type="entry name" value="UPF0304_YfbU"/>
</dbReference>